<evidence type="ECO:0000313" key="1">
    <source>
        <dbReference type="EMBL" id="CAG9954272.1"/>
    </source>
</evidence>
<keyword evidence="2" id="KW-1185">Reference proteome</keyword>
<proteinExistence type="predicted"/>
<name>A0ACA9ULG7_BIOOC</name>
<reference evidence="1" key="1">
    <citation type="submission" date="2020-04" db="EMBL/GenBank/DDBJ databases">
        <authorList>
            <person name="Broberg M."/>
        </authorList>
    </citation>
    <scope>NUCLEOTIDE SEQUENCE</scope>
</reference>
<dbReference type="Proteomes" id="UP000836387">
    <property type="component" value="Unassembled WGS sequence"/>
</dbReference>
<sequence length="66" mass="7548">MVWKCPSCDTWNNTGNGTCQSCGWQVGGRQREDQPESVQFDKRSFAADETFFNEFNVFASMKISQD</sequence>
<evidence type="ECO:0000313" key="2">
    <source>
        <dbReference type="Proteomes" id="UP000836387"/>
    </source>
</evidence>
<protein>
    <submittedName>
        <fullName evidence="1">Uncharacterized protein</fullName>
    </submittedName>
</protein>
<dbReference type="EMBL" id="CADEHS020000564">
    <property type="protein sequence ID" value="CAG9954272.1"/>
    <property type="molecule type" value="Genomic_DNA"/>
</dbReference>
<organism evidence="1 2">
    <name type="scientific">Clonostachys rosea f. rosea IK726</name>
    <dbReference type="NCBI Taxonomy" id="1349383"/>
    <lineage>
        <taxon>Eukaryota</taxon>
        <taxon>Fungi</taxon>
        <taxon>Dikarya</taxon>
        <taxon>Ascomycota</taxon>
        <taxon>Pezizomycotina</taxon>
        <taxon>Sordariomycetes</taxon>
        <taxon>Hypocreomycetidae</taxon>
        <taxon>Hypocreales</taxon>
        <taxon>Bionectriaceae</taxon>
        <taxon>Clonostachys</taxon>
    </lineage>
</organism>
<reference evidence="1" key="2">
    <citation type="submission" date="2021-10" db="EMBL/GenBank/DDBJ databases">
        <authorList>
            <person name="Piombo E."/>
        </authorList>
    </citation>
    <scope>NUCLEOTIDE SEQUENCE</scope>
</reference>
<comment type="caution">
    <text evidence="1">The sequence shown here is derived from an EMBL/GenBank/DDBJ whole genome shotgun (WGS) entry which is preliminary data.</text>
</comment>
<accession>A0ACA9ULG7</accession>
<gene>
    <name evidence="1" type="ORF">CRV2_00014866</name>
</gene>